<gene>
    <name evidence="1" type="ORF">HNR39_000942</name>
</gene>
<evidence type="ECO:0000313" key="1">
    <source>
        <dbReference type="EMBL" id="MBB5199115.1"/>
    </source>
</evidence>
<reference evidence="1 2" key="1">
    <citation type="submission" date="2020-08" db="EMBL/GenBank/DDBJ databases">
        <title>Genomic Encyclopedia of Type Strains, Phase IV (KMG-IV): sequencing the most valuable type-strain genomes for metagenomic binning, comparative biology and taxonomic classification.</title>
        <authorList>
            <person name="Goeker M."/>
        </authorList>
    </citation>
    <scope>NUCLEOTIDE SEQUENCE [LARGE SCALE GENOMIC DNA]</scope>
    <source>
        <strain evidence="1 2">DSM 23240</strain>
    </source>
</reference>
<evidence type="ECO:0000313" key="2">
    <source>
        <dbReference type="Proteomes" id="UP000571084"/>
    </source>
</evidence>
<dbReference type="EMBL" id="JACHHQ010000002">
    <property type="protein sequence ID" value="MBB5199115.1"/>
    <property type="molecule type" value="Genomic_DNA"/>
</dbReference>
<dbReference type="Proteomes" id="UP000571084">
    <property type="component" value="Unassembled WGS sequence"/>
</dbReference>
<name>A0A840RN50_9BURK</name>
<protein>
    <submittedName>
        <fullName evidence="1">Uncharacterized protein</fullName>
    </submittedName>
</protein>
<dbReference type="AlphaFoldDB" id="A0A840RN50"/>
<sequence>MTGIALNDSQLFIGVKAEIPSIQGKTIASKVKDSAQFATRLALASHRARASHHSRCYAAYALEELP</sequence>
<proteinExistence type="predicted"/>
<accession>A0A840RN50</accession>
<comment type="caution">
    <text evidence="1">The sequence shown here is derived from an EMBL/GenBank/DDBJ whole genome shotgun (WGS) entry which is preliminary data.</text>
</comment>
<keyword evidence="2" id="KW-1185">Reference proteome</keyword>
<organism evidence="1 2">
    <name type="scientific">Glaciimonas immobilis</name>
    <dbReference type="NCBI Taxonomy" id="728004"/>
    <lineage>
        <taxon>Bacteria</taxon>
        <taxon>Pseudomonadati</taxon>
        <taxon>Pseudomonadota</taxon>
        <taxon>Betaproteobacteria</taxon>
        <taxon>Burkholderiales</taxon>
        <taxon>Oxalobacteraceae</taxon>
        <taxon>Glaciimonas</taxon>
    </lineage>
</organism>